<dbReference type="InParanoid" id="E9G9K5"/>
<name>E9G9K5_DAPPU</name>
<evidence type="ECO:0000313" key="2">
    <source>
        <dbReference type="EMBL" id="EFX83582.1"/>
    </source>
</evidence>
<protein>
    <submittedName>
        <fullName evidence="2">Uncharacterized protein</fullName>
    </submittedName>
</protein>
<comment type="subcellular location">
    <subcellularLocation>
        <location evidence="1">Nucleus</location>
    </subcellularLocation>
</comment>
<dbReference type="PhylomeDB" id="E9G9K5"/>
<dbReference type="Proteomes" id="UP000000305">
    <property type="component" value="Unassembled WGS sequence"/>
</dbReference>
<accession>E9G9K5</accession>
<keyword evidence="3" id="KW-1185">Reference proteome</keyword>
<reference evidence="2 3" key="1">
    <citation type="journal article" date="2011" name="Science">
        <title>The ecoresponsive genome of Daphnia pulex.</title>
        <authorList>
            <person name="Colbourne J.K."/>
            <person name="Pfrender M.E."/>
            <person name="Gilbert D."/>
            <person name="Thomas W.K."/>
            <person name="Tucker A."/>
            <person name="Oakley T.H."/>
            <person name="Tokishita S."/>
            <person name="Aerts A."/>
            <person name="Arnold G.J."/>
            <person name="Basu M.K."/>
            <person name="Bauer D.J."/>
            <person name="Caceres C.E."/>
            <person name="Carmel L."/>
            <person name="Casola C."/>
            <person name="Choi J.H."/>
            <person name="Detter J.C."/>
            <person name="Dong Q."/>
            <person name="Dusheyko S."/>
            <person name="Eads B.D."/>
            <person name="Frohlich T."/>
            <person name="Geiler-Samerotte K.A."/>
            <person name="Gerlach D."/>
            <person name="Hatcher P."/>
            <person name="Jogdeo S."/>
            <person name="Krijgsveld J."/>
            <person name="Kriventseva E.V."/>
            <person name="Kultz D."/>
            <person name="Laforsch C."/>
            <person name="Lindquist E."/>
            <person name="Lopez J."/>
            <person name="Manak J.R."/>
            <person name="Muller J."/>
            <person name="Pangilinan J."/>
            <person name="Patwardhan R.P."/>
            <person name="Pitluck S."/>
            <person name="Pritham E.J."/>
            <person name="Rechtsteiner A."/>
            <person name="Rho M."/>
            <person name="Rogozin I.B."/>
            <person name="Sakarya O."/>
            <person name="Salamov A."/>
            <person name="Schaack S."/>
            <person name="Shapiro H."/>
            <person name="Shiga Y."/>
            <person name="Skalitzky C."/>
            <person name="Smith Z."/>
            <person name="Souvorov A."/>
            <person name="Sung W."/>
            <person name="Tang Z."/>
            <person name="Tsuchiya D."/>
            <person name="Tu H."/>
            <person name="Vos H."/>
            <person name="Wang M."/>
            <person name="Wolf Y.I."/>
            <person name="Yamagata H."/>
            <person name="Yamada T."/>
            <person name="Ye Y."/>
            <person name="Shaw J.R."/>
            <person name="Andrews J."/>
            <person name="Crease T.J."/>
            <person name="Tang H."/>
            <person name="Lucas S.M."/>
            <person name="Robertson H.M."/>
            <person name="Bork P."/>
            <person name="Koonin E.V."/>
            <person name="Zdobnov E.M."/>
            <person name="Grigoriev I.V."/>
            <person name="Lynch M."/>
            <person name="Boore J.L."/>
        </authorList>
    </citation>
    <scope>NUCLEOTIDE SEQUENCE [LARGE SCALE GENOMIC DNA]</scope>
</reference>
<proteinExistence type="predicted"/>
<dbReference type="SUPFAM" id="SSF46689">
    <property type="entry name" value="Homeodomain-like"/>
    <property type="match status" value="1"/>
</dbReference>
<dbReference type="EMBL" id="GL732536">
    <property type="protein sequence ID" value="EFX83582.1"/>
    <property type="molecule type" value="Genomic_DNA"/>
</dbReference>
<evidence type="ECO:0000256" key="1">
    <source>
        <dbReference type="ARBA" id="ARBA00004123"/>
    </source>
</evidence>
<dbReference type="HOGENOM" id="CLU_630479_0_0_1"/>
<dbReference type="KEGG" id="dpx:DAPPUDRAFT_315378"/>
<dbReference type="PANTHER" id="PTHR46601:SF1">
    <property type="entry name" value="ADF-H DOMAIN-CONTAINING PROTEIN"/>
    <property type="match status" value="1"/>
</dbReference>
<dbReference type="GO" id="GO:0005634">
    <property type="term" value="C:nucleus"/>
    <property type="evidence" value="ECO:0007669"/>
    <property type="project" value="UniProtKB-SubCell"/>
</dbReference>
<dbReference type="eggNOG" id="ENOG502QXFF">
    <property type="taxonomic scope" value="Eukaryota"/>
</dbReference>
<organism evidence="2 3">
    <name type="scientific">Daphnia pulex</name>
    <name type="common">Water flea</name>
    <dbReference type="NCBI Taxonomy" id="6669"/>
    <lineage>
        <taxon>Eukaryota</taxon>
        <taxon>Metazoa</taxon>
        <taxon>Ecdysozoa</taxon>
        <taxon>Arthropoda</taxon>
        <taxon>Crustacea</taxon>
        <taxon>Branchiopoda</taxon>
        <taxon>Diplostraca</taxon>
        <taxon>Cladocera</taxon>
        <taxon>Anomopoda</taxon>
        <taxon>Daphniidae</taxon>
        <taxon>Daphnia</taxon>
    </lineage>
</organism>
<sequence length="435" mass="49207">MPDEDWEAAGNISASDISLNKTFTPTKVIQALEAVSVINPVPNLTKFNKEQRLAVFDKVIHSVRQNILNESVDCSSLTLDDYSSLLEEVRNKITTSNDRKERYSFLTLAPQSWSTNQVANYFGVSIHTAKKSSQLKRESGILPKIKESNARGRILTEEDIKRIVDFYNSDEYSRQLPGMKNVKSVKQGNKRANIQKRLLLLNLKELYAEYKKQSAILGYKTFGFSLFASKRPANVVTVGSSGTHAVCVCVYHQNVKLMLSALHVNDERHCFMDKIVCSVYNKECMMDRCASCPGDGSLHDFLTELIAEEDDEITLKKWTQTDGTKLETIIEDKEEFVESLADVAGIPNTLRATTERRGNWSWCTSHQLSKSKESKSFFEIKEVDKYKAISFFNASFSTGSERESRRPPNKAATLDDFFVFLEETELADCADDKLS</sequence>
<gene>
    <name evidence="2" type="ORF">DAPPUDRAFT_315378</name>
</gene>
<evidence type="ECO:0000313" key="3">
    <source>
        <dbReference type="Proteomes" id="UP000000305"/>
    </source>
</evidence>
<dbReference type="OrthoDB" id="6777617at2759"/>
<dbReference type="InterPro" id="IPR009057">
    <property type="entry name" value="Homeodomain-like_sf"/>
</dbReference>
<dbReference type="AlphaFoldDB" id="E9G9K5"/>
<dbReference type="PANTHER" id="PTHR46601">
    <property type="entry name" value="ULP_PROTEASE DOMAIN-CONTAINING PROTEIN"/>
    <property type="match status" value="1"/>
</dbReference>